<dbReference type="FunFam" id="3.30.390.30:FF:000001">
    <property type="entry name" value="Dihydrolipoyl dehydrogenase"/>
    <property type="match status" value="1"/>
</dbReference>
<evidence type="ECO:0000256" key="14">
    <source>
        <dbReference type="PIRSR" id="PIRSR000350-3"/>
    </source>
</evidence>
<dbReference type="InterPro" id="IPR036188">
    <property type="entry name" value="FAD/NAD-bd_sf"/>
</dbReference>
<feature type="binding site" evidence="14">
    <location>
        <begin position="181"/>
        <end position="188"/>
    </location>
    <ligand>
        <name>NAD(+)</name>
        <dbReference type="ChEBI" id="CHEBI:57540"/>
    </ligand>
</feature>
<sequence length="453" mass="48162">MKADIIVLGGGPGGYLAAERAAAAGKSVVLIEKRALGGTCLNEGCIPSKAMLNSAKLYQHALNSKGFGVTADNVEIHQEQVIQRKNQVVGSLVAGVKAIMDANQVTVVSAMGYVEGKTSDGFIVRADDKTYVGEKLILACGSVPVVPGIPGLKEGIVSGYVMTNAEALSRTNLPEKLVVIGGGVIGLEMASYYAMVGVEVTIIEMLDKIAGPTEAEISEILLRAYKRKGIKFKLGCKVTGVTEQGVLYEQKGSEKIAEADAVLCAIGRRAYTENMGLENLGLEMNRSAVVTDEHLRTNVEGVYAVGDVNGKIMLAHTAYREAEVAVNHILGIEDTMDYSRIPSVIYTDPEVAGVGETEESAAAKGMKVRSISVSMNYSGRYLAEVERGDGICKLIVNLEDNTVVGVHMIGSYASEIICGAEMMIASKKPLAELQKLVFPHPTVGEVIREALFM</sequence>
<dbReference type="InterPro" id="IPR016156">
    <property type="entry name" value="FAD/NAD-linked_Rdtase_dimer_sf"/>
</dbReference>
<dbReference type="PRINTS" id="PR00368">
    <property type="entry name" value="FADPNR"/>
</dbReference>
<feature type="binding site" evidence="14">
    <location>
        <position position="267"/>
    </location>
    <ligand>
        <name>NAD(+)</name>
        <dbReference type="ChEBI" id="CHEBI:57540"/>
    </ligand>
</feature>
<dbReference type="GO" id="GO:0005737">
    <property type="term" value="C:cytoplasm"/>
    <property type="evidence" value="ECO:0007669"/>
    <property type="project" value="UniProtKB-SubCell"/>
</dbReference>
<protein>
    <recommendedName>
        <fullName evidence="4 16">Dihydrolipoyl dehydrogenase</fullName>
        <ecNumber evidence="3 16">1.8.1.4</ecNumber>
    </recommendedName>
</protein>
<accession>A0A1M4UQ05</accession>
<dbReference type="GO" id="GO:0004148">
    <property type="term" value="F:dihydrolipoyl dehydrogenase (NADH) activity"/>
    <property type="evidence" value="ECO:0007669"/>
    <property type="project" value="UniProtKB-EC"/>
</dbReference>
<keyword evidence="9 14" id="KW-0520">NAD</keyword>
<dbReference type="EMBL" id="FQVI01000003">
    <property type="protein sequence ID" value="SHE58727.1"/>
    <property type="molecule type" value="Genomic_DNA"/>
</dbReference>
<evidence type="ECO:0000313" key="20">
    <source>
        <dbReference type="Proteomes" id="UP000184245"/>
    </source>
</evidence>
<keyword evidence="7 14" id="KW-0274">FAD</keyword>
<comment type="miscellaneous">
    <text evidence="16">The active site is a redox-active disulfide bond.</text>
</comment>
<keyword evidence="8 16" id="KW-0560">Oxidoreductase</keyword>
<dbReference type="GO" id="GO:0006103">
    <property type="term" value="P:2-oxoglutarate metabolic process"/>
    <property type="evidence" value="ECO:0007669"/>
    <property type="project" value="TreeGrafter"/>
</dbReference>
<dbReference type="InterPro" id="IPR006258">
    <property type="entry name" value="Lipoamide_DH"/>
</dbReference>
<keyword evidence="10" id="KW-1015">Disulfide bond</keyword>
<dbReference type="AlphaFoldDB" id="A0A1M4UQ05"/>
<feature type="binding site" evidence="14">
    <location>
        <position position="112"/>
    </location>
    <ligand>
        <name>FAD</name>
        <dbReference type="ChEBI" id="CHEBI:57692"/>
    </ligand>
</feature>
<dbReference type="Gene3D" id="3.50.50.60">
    <property type="entry name" value="FAD/NAD(P)-binding domain"/>
    <property type="match status" value="2"/>
</dbReference>
<evidence type="ECO:0000256" key="3">
    <source>
        <dbReference type="ARBA" id="ARBA00012608"/>
    </source>
</evidence>
<comment type="cofactor">
    <cofactor evidence="14 16">
        <name>FAD</name>
        <dbReference type="ChEBI" id="CHEBI:57692"/>
    </cofactor>
    <text evidence="14 16">Binds 1 FAD per subunit.</text>
</comment>
<evidence type="ECO:0000256" key="6">
    <source>
        <dbReference type="ARBA" id="ARBA00022630"/>
    </source>
</evidence>
<keyword evidence="5" id="KW-0963">Cytoplasm</keyword>
<keyword evidence="14" id="KW-0547">Nucleotide-binding</keyword>
<evidence type="ECO:0000256" key="2">
    <source>
        <dbReference type="ARBA" id="ARBA00007532"/>
    </source>
</evidence>
<evidence type="ECO:0000256" key="4">
    <source>
        <dbReference type="ARBA" id="ARBA00016961"/>
    </source>
</evidence>
<evidence type="ECO:0000259" key="17">
    <source>
        <dbReference type="Pfam" id="PF02852"/>
    </source>
</evidence>
<feature type="binding site" evidence="14">
    <location>
        <position position="49"/>
    </location>
    <ligand>
        <name>FAD</name>
        <dbReference type="ChEBI" id="CHEBI:57692"/>
    </ligand>
</feature>
<dbReference type="Gene3D" id="3.30.390.30">
    <property type="match status" value="1"/>
</dbReference>
<evidence type="ECO:0000256" key="10">
    <source>
        <dbReference type="ARBA" id="ARBA00023157"/>
    </source>
</evidence>
<dbReference type="EC" id="1.8.1.4" evidence="3 16"/>
<dbReference type="SUPFAM" id="SSF55424">
    <property type="entry name" value="FAD/NAD-linked reductases, dimerisation (C-terminal) domain"/>
    <property type="match status" value="1"/>
</dbReference>
<dbReference type="PRINTS" id="PR00411">
    <property type="entry name" value="PNDRDTASEI"/>
</dbReference>
<name>A0A1M4UQ05_9CLOT</name>
<dbReference type="NCBIfam" id="TIGR01350">
    <property type="entry name" value="lipoamide_DH"/>
    <property type="match status" value="1"/>
</dbReference>
<dbReference type="STRING" id="1122155.SAMN02745158_00923"/>
<feature type="disulfide bond" description="Redox-active" evidence="15">
    <location>
        <begin position="40"/>
        <end position="45"/>
    </location>
</feature>
<feature type="domain" description="FAD/NAD(P)-binding" evidence="18">
    <location>
        <begin position="4"/>
        <end position="322"/>
    </location>
</feature>
<dbReference type="InterPro" id="IPR004099">
    <property type="entry name" value="Pyr_nucl-diS_OxRdtase_dimer"/>
</dbReference>
<evidence type="ECO:0000256" key="5">
    <source>
        <dbReference type="ARBA" id="ARBA00022490"/>
    </source>
</evidence>
<dbReference type="GO" id="GO:0050660">
    <property type="term" value="F:flavin adenine dinucleotide binding"/>
    <property type="evidence" value="ECO:0007669"/>
    <property type="project" value="InterPro"/>
</dbReference>
<proteinExistence type="inferred from homology"/>
<evidence type="ECO:0000313" key="19">
    <source>
        <dbReference type="EMBL" id="SHE58727.1"/>
    </source>
</evidence>
<feature type="binding site" evidence="14">
    <location>
        <position position="307"/>
    </location>
    <ligand>
        <name>FAD</name>
        <dbReference type="ChEBI" id="CHEBI:57692"/>
    </ligand>
</feature>
<dbReference type="PANTHER" id="PTHR22912">
    <property type="entry name" value="DISULFIDE OXIDOREDUCTASE"/>
    <property type="match status" value="1"/>
</dbReference>
<organism evidence="19 20">
    <name type="scientific">Lactonifactor longoviformis DSM 17459</name>
    <dbReference type="NCBI Taxonomy" id="1122155"/>
    <lineage>
        <taxon>Bacteria</taxon>
        <taxon>Bacillati</taxon>
        <taxon>Bacillota</taxon>
        <taxon>Clostridia</taxon>
        <taxon>Eubacteriales</taxon>
        <taxon>Clostridiaceae</taxon>
        <taxon>Lactonifactor</taxon>
    </lineage>
</organism>
<evidence type="ECO:0000256" key="13">
    <source>
        <dbReference type="PIRSR" id="PIRSR000350-2"/>
    </source>
</evidence>
<dbReference type="SUPFAM" id="SSF51905">
    <property type="entry name" value="FAD/NAD(P)-binding domain"/>
    <property type="match status" value="1"/>
</dbReference>
<dbReference type="Pfam" id="PF02852">
    <property type="entry name" value="Pyr_redox_dim"/>
    <property type="match status" value="1"/>
</dbReference>
<dbReference type="PROSITE" id="PS00076">
    <property type="entry name" value="PYRIDINE_REDOX_1"/>
    <property type="match status" value="1"/>
</dbReference>
<keyword evidence="6 16" id="KW-0285">Flavoprotein</keyword>
<evidence type="ECO:0000256" key="1">
    <source>
        <dbReference type="ARBA" id="ARBA00004496"/>
    </source>
</evidence>
<evidence type="ECO:0000256" key="8">
    <source>
        <dbReference type="ARBA" id="ARBA00023002"/>
    </source>
</evidence>
<evidence type="ECO:0000256" key="9">
    <source>
        <dbReference type="ARBA" id="ARBA00023027"/>
    </source>
</evidence>
<dbReference type="OrthoDB" id="9807946at2"/>
<dbReference type="InterPro" id="IPR012999">
    <property type="entry name" value="Pyr_OxRdtase_I_AS"/>
</dbReference>
<evidence type="ECO:0000256" key="16">
    <source>
        <dbReference type="RuleBase" id="RU003692"/>
    </source>
</evidence>
<evidence type="ECO:0000256" key="7">
    <source>
        <dbReference type="ARBA" id="ARBA00022827"/>
    </source>
</evidence>
<dbReference type="PIRSF" id="PIRSF000350">
    <property type="entry name" value="Mercury_reductase_MerA"/>
    <property type="match status" value="1"/>
</dbReference>
<keyword evidence="11 16" id="KW-0676">Redox-active center</keyword>
<feature type="active site" description="Proton acceptor" evidence="13">
    <location>
        <position position="440"/>
    </location>
</feature>
<dbReference type="Proteomes" id="UP000184245">
    <property type="component" value="Unassembled WGS sequence"/>
</dbReference>
<evidence type="ECO:0000259" key="18">
    <source>
        <dbReference type="Pfam" id="PF07992"/>
    </source>
</evidence>
<feature type="domain" description="Pyridine nucleotide-disulphide oxidoreductase dimerisation" evidence="17">
    <location>
        <begin position="341"/>
        <end position="450"/>
    </location>
</feature>
<dbReference type="RefSeq" id="WP_072849414.1">
    <property type="nucleotide sequence ID" value="NZ_FQVI01000003.1"/>
</dbReference>
<evidence type="ECO:0000256" key="15">
    <source>
        <dbReference type="PIRSR" id="PIRSR000350-4"/>
    </source>
</evidence>
<keyword evidence="20" id="KW-1185">Reference proteome</keyword>
<feature type="binding site" evidence="14">
    <location>
        <position position="204"/>
    </location>
    <ligand>
        <name>NAD(+)</name>
        <dbReference type="ChEBI" id="CHEBI:57540"/>
    </ligand>
</feature>
<gene>
    <name evidence="19" type="ORF">SAMN02745158_00923</name>
</gene>
<feature type="binding site" evidence="14">
    <location>
        <begin position="313"/>
        <end position="316"/>
    </location>
    <ligand>
        <name>FAD</name>
        <dbReference type="ChEBI" id="CHEBI:57692"/>
    </ligand>
</feature>
<comment type="catalytic activity">
    <reaction evidence="12 16">
        <text>N(6)-[(R)-dihydrolipoyl]-L-lysyl-[protein] + NAD(+) = N(6)-[(R)-lipoyl]-L-lysyl-[protein] + NADH + H(+)</text>
        <dbReference type="Rhea" id="RHEA:15045"/>
        <dbReference type="Rhea" id="RHEA-COMP:10474"/>
        <dbReference type="Rhea" id="RHEA-COMP:10475"/>
        <dbReference type="ChEBI" id="CHEBI:15378"/>
        <dbReference type="ChEBI" id="CHEBI:57540"/>
        <dbReference type="ChEBI" id="CHEBI:57945"/>
        <dbReference type="ChEBI" id="CHEBI:83099"/>
        <dbReference type="ChEBI" id="CHEBI:83100"/>
        <dbReference type="EC" id="1.8.1.4"/>
    </reaction>
</comment>
<evidence type="ECO:0000256" key="12">
    <source>
        <dbReference type="ARBA" id="ARBA00049187"/>
    </source>
</evidence>
<dbReference type="Pfam" id="PF07992">
    <property type="entry name" value="Pyr_redox_2"/>
    <property type="match status" value="1"/>
</dbReference>
<comment type="subcellular location">
    <subcellularLocation>
        <location evidence="1">Cytoplasm</location>
    </subcellularLocation>
</comment>
<dbReference type="PANTHER" id="PTHR22912:SF217">
    <property type="entry name" value="DIHYDROLIPOYL DEHYDROGENASE"/>
    <property type="match status" value="1"/>
</dbReference>
<dbReference type="InterPro" id="IPR001100">
    <property type="entry name" value="Pyr_nuc-diS_OxRdtase"/>
</dbReference>
<dbReference type="InterPro" id="IPR023753">
    <property type="entry name" value="FAD/NAD-binding_dom"/>
</dbReference>
<evidence type="ECO:0000256" key="11">
    <source>
        <dbReference type="ARBA" id="ARBA00023284"/>
    </source>
</evidence>
<comment type="similarity">
    <text evidence="2 16">Belongs to the class-I pyridine nucleotide-disulfide oxidoreductase family.</text>
</comment>
<reference evidence="19 20" key="1">
    <citation type="submission" date="2016-11" db="EMBL/GenBank/DDBJ databases">
        <authorList>
            <person name="Jaros S."/>
            <person name="Januszkiewicz K."/>
            <person name="Wedrychowicz H."/>
        </authorList>
    </citation>
    <scope>NUCLEOTIDE SEQUENCE [LARGE SCALE GENOMIC DNA]</scope>
    <source>
        <strain evidence="19 20">DSM 17459</strain>
    </source>
</reference>
<dbReference type="InterPro" id="IPR050151">
    <property type="entry name" value="Class-I_Pyr_Nuc-Dis_Oxidored"/>
</dbReference>